<evidence type="ECO:0000313" key="5">
    <source>
        <dbReference type="Proteomes" id="UP000255317"/>
    </source>
</evidence>
<evidence type="ECO:0000256" key="2">
    <source>
        <dbReference type="SAM" id="SignalP"/>
    </source>
</evidence>
<dbReference type="EMBL" id="QRAO01000005">
    <property type="protein sequence ID" value="RDK84238.1"/>
    <property type="molecule type" value="Genomic_DNA"/>
</dbReference>
<keyword evidence="5" id="KW-1185">Reference proteome</keyword>
<proteinExistence type="predicted"/>
<name>A0A370Q781_9FLAO</name>
<evidence type="ECO:0000256" key="1">
    <source>
        <dbReference type="ARBA" id="ARBA00022729"/>
    </source>
</evidence>
<dbReference type="InterPro" id="IPR026444">
    <property type="entry name" value="Secre_tail"/>
</dbReference>
<dbReference type="RefSeq" id="WP_115124404.1">
    <property type="nucleotide sequence ID" value="NZ_QRAO01000005.1"/>
</dbReference>
<feature type="domain" description="Secretion system C-terminal sorting" evidence="3">
    <location>
        <begin position="205"/>
        <end position="266"/>
    </location>
</feature>
<dbReference type="AlphaFoldDB" id="A0A370Q781"/>
<gene>
    <name evidence="4" type="ORF">C8D94_10583</name>
</gene>
<accession>A0A370Q781</accession>
<dbReference type="Proteomes" id="UP000255317">
    <property type="component" value="Unassembled WGS sequence"/>
</dbReference>
<dbReference type="Pfam" id="PF18962">
    <property type="entry name" value="Por_Secre_tail"/>
    <property type="match status" value="1"/>
</dbReference>
<evidence type="ECO:0000313" key="4">
    <source>
        <dbReference type="EMBL" id="RDK84238.1"/>
    </source>
</evidence>
<evidence type="ECO:0000259" key="3">
    <source>
        <dbReference type="Pfam" id="PF18962"/>
    </source>
</evidence>
<dbReference type="OrthoDB" id="1134604at2"/>
<dbReference type="NCBIfam" id="TIGR04183">
    <property type="entry name" value="Por_Secre_tail"/>
    <property type="match status" value="1"/>
</dbReference>
<organism evidence="4 5">
    <name type="scientific">Marinirhabdus gelatinilytica</name>
    <dbReference type="NCBI Taxonomy" id="1703343"/>
    <lineage>
        <taxon>Bacteria</taxon>
        <taxon>Pseudomonadati</taxon>
        <taxon>Bacteroidota</taxon>
        <taxon>Flavobacteriia</taxon>
        <taxon>Flavobacteriales</taxon>
        <taxon>Flavobacteriaceae</taxon>
    </lineage>
</organism>
<protein>
    <submittedName>
        <fullName evidence="4">Putative secreted protein (Por secretion system target)</fullName>
    </submittedName>
</protein>
<reference evidence="4 5" key="1">
    <citation type="submission" date="2018-07" db="EMBL/GenBank/DDBJ databases">
        <title>Genomic Encyclopedia of Type Strains, Phase IV (KMG-IV): sequencing the most valuable type-strain genomes for metagenomic binning, comparative biology and taxonomic classification.</title>
        <authorList>
            <person name="Goeker M."/>
        </authorList>
    </citation>
    <scope>NUCLEOTIDE SEQUENCE [LARGE SCALE GENOMIC DNA]</scope>
    <source>
        <strain evidence="4 5">DSM 101478</strain>
    </source>
</reference>
<sequence>MKKTTSQNLSKKLAKYGALSLAIAGVSNAAGQVVYTDIDPDETIDDTNFEVDMNADGTVDFTIHNEGAGGLAVRIYNDQSNSVLGQNFGGNYNYPTVLNEGDSIGPGNSFTMHPNYQTLNWNSCAYTNSQWCGGQVDKYVGLRFNVGGNQHYGWIQLDVPADASTFTIKGFAFDATPDTEIAAGDQGTLGVDDNLFANFNYFVNNGQLNLVAATAMENISIYSITGQQVANKALSGTNELVDIATLTSGVYLANVTIEGTKKTIKFVKK</sequence>
<comment type="caution">
    <text evidence="4">The sequence shown here is derived from an EMBL/GenBank/DDBJ whole genome shotgun (WGS) entry which is preliminary data.</text>
</comment>
<keyword evidence="1 2" id="KW-0732">Signal</keyword>
<feature type="signal peptide" evidence="2">
    <location>
        <begin position="1"/>
        <end position="29"/>
    </location>
</feature>
<feature type="chain" id="PRO_5016629591" evidence="2">
    <location>
        <begin position="30"/>
        <end position="269"/>
    </location>
</feature>